<dbReference type="FunFam" id="1.20.5.1160:FF:000001">
    <property type="entry name" value="Keratin type II"/>
    <property type="match status" value="1"/>
</dbReference>
<comment type="similarity">
    <text evidence="3 4">Belongs to the intermediate filament family.</text>
</comment>
<dbReference type="InterPro" id="IPR039008">
    <property type="entry name" value="IF_rod_dom"/>
</dbReference>
<name>A0A8C3KNR2_9CHAR</name>
<evidence type="ECO:0000256" key="1">
    <source>
        <dbReference type="ARBA" id="ARBA00022754"/>
    </source>
</evidence>
<evidence type="ECO:0000256" key="5">
    <source>
        <dbReference type="SAM" id="Coils"/>
    </source>
</evidence>
<evidence type="ECO:0000256" key="3">
    <source>
        <dbReference type="ARBA" id="ARBA00061646"/>
    </source>
</evidence>
<dbReference type="Gene3D" id="1.20.5.1160">
    <property type="entry name" value="Vasodilator-stimulated phosphoprotein"/>
    <property type="match status" value="1"/>
</dbReference>
<feature type="compositionally biased region" description="Pro residues" evidence="6">
    <location>
        <begin position="1"/>
        <end position="22"/>
    </location>
</feature>
<keyword evidence="1 4" id="KW-0403">Intermediate filament</keyword>
<sequence>MQPPPPLPLPETGPSPFSPSTPPGDGKLGGDSQAPGVGEGLQGGAGWSSPKGTMNFPSSLSSPQTPEVGEGLQGGFDGGMGGQGFPPCPPGGIREVTINQSLLAPLNLEIDPEIQQVRTQEREEMKKLNNKFASFIDKVRFLEQQNRVLETKWKLLQEQGSTVTSGRNLDPFFETYISGLRKQLDGLSSEKLQLDSELKSFQDMVEDFKTKYEEEINKRTAAENDFVLLKKDVDGVYMTKVELQAKLDSLADEINFLNQIWREFQELAQVQKTVSDTSVVLSMDNNRSLDLDSIIAEVKAQYEEIANRSRVEAESWYRCKYEELQATAGKHGDSLKDTKAEISELNRMIQRIRGEIESVKKQCETLQSSIADAEERGEVAIKDARTKLTDLETALQKAKQDMAAQLREYQELMNVKLALDIEIATYRKLLEGEECRATPTSPPLRQKTNRHQKALAFCSYDCTSN</sequence>
<dbReference type="SUPFAM" id="SSF64593">
    <property type="entry name" value="Intermediate filament protein, coiled coil region"/>
    <property type="match status" value="3"/>
</dbReference>
<feature type="domain" description="IF rod" evidence="7">
    <location>
        <begin position="121"/>
        <end position="437"/>
    </location>
</feature>
<accession>A0A8C3KNR2</accession>
<dbReference type="PRINTS" id="PR01276">
    <property type="entry name" value="TYPE2KERATIN"/>
</dbReference>
<dbReference type="Proteomes" id="UP000694419">
    <property type="component" value="Unplaced"/>
</dbReference>
<dbReference type="PROSITE" id="PS51842">
    <property type="entry name" value="IF_ROD_2"/>
    <property type="match status" value="1"/>
</dbReference>
<dbReference type="AlphaFoldDB" id="A0A8C3KNR2"/>
<dbReference type="InterPro" id="IPR003054">
    <property type="entry name" value="Keratin_II"/>
</dbReference>
<dbReference type="InterPro" id="IPR032444">
    <property type="entry name" value="Keratin_2_head"/>
</dbReference>
<dbReference type="GO" id="GO:0045095">
    <property type="term" value="C:keratin filament"/>
    <property type="evidence" value="ECO:0007669"/>
    <property type="project" value="InterPro"/>
</dbReference>
<evidence type="ECO:0000256" key="4">
    <source>
        <dbReference type="RuleBase" id="RU000685"/>
    </source>
</evidence>
<dbReference type="FunFam" id="1.20.5.500:FF:000001">
    <property type="entry name" value="Type II keratin 23"/>
    <property type="match status" value="1"/>
</dbReference>
<dbReference type="Pfam" id="PF16208">
    <property type="entry name" value="Keratin_2_head"/>
    <property type="match status" value="1"/>
</dbReference>
<evidence type="ECO:0000256" key="2">
    <source>
        <dbReference type="ARBA" id="ARBA00023054"/>
    </source>
</evidence>
<keyword evidence="9" id="KW-1185">Reference proteome</keyword>
<reference evidence="8" key="1">
    <citation type="submission" date="2025-08" db="UniProtKB">
        <authorList>
            <consortium name="Ensembl"/>
        </authorList>
    </citation>
    <scope>IDENTIFICATION</scope>
</reference>
<dbReference type="Ensembl" id="ENSCPGT00000028508.1">
    <property type="protein sequence ID" value="ENSCPGP00000026087.1"/>
    <property type="gene ID" value="ENSCPGG00000017964.1"/>
</dbReference>
<feature type="compositionally biased region" description="Gly residues" evidence="6">
    <location>
        <begin position="71"/>
        <end position="84"/>
    </location>
</feature>
<organism evidence="8 9">
    <name type="scientific">Calidris pygmaea</name>
    <name type="common">Spoon-billed sandpiper</name>
    <dbReference type="NCBI Taxonomy" id="425635"/>
    <lineage>
        <taxon>Eukaryota</taxon>
        <taxon>Metazoa</taxon>
        <taxon>Chordata</taxon>
        <taxon>Craniata</taxon>
        <taxon>Vertebrata</taxon>
        <taxon>Euteleostomi</taxon>
        <taxon>Archelosauria</taxon>
        <taxon>Archosauria</taxon>
        <taxon>Dinosauria</taxon>
        <taxon>Saurischia</taxon>
        <taxon>Theropoda</taxon>
        <taxon>Coelurosauria</taxon>
        <taxon>Aves</taxon>
        <taxon>Neognathae</taxon>
        <taxon>Neoaves</taxon>
        <taxon>Charadriiformes</taxon>
        <taxon>Scolopacidae</taxon>
        <taxon>Calidris</taxon>
    </lineage>
</organism>
<evidence type="ECO:0000313" key="9">
    <source>
        <dbReference type="Proteomes" id="UP000694419"/>
    </source>
</evidence>
<reference evidence="8" key="2">
    <citation type="submission" date="2025-09" db="UniProtKB">
        <authorList>
            <consortium name="Ensembl"/>
        </authorList>
    </citation>
    <scope>IDENTIFICATION</scope>
</reference>
<feature type="compositionally biased region" description="Gly residues" evidence="6">
    <location>
        <begin position="37"/>
        <end position="46"/>
    </location>
</feature>
<feature type="coiled-coil region" evidence="5">
    <location>
        <begin position="125"/>
        <end position="260"/>
    </location>
</feature>
<protein>
    <recommendedName>
        <fullName evidence="7">IF rod domain-containing protein</fullName>
    </recommendedName>
</protein>
<feature type="region of interest" description="Disordered" evidence="6">
    <location>
        <begin position="1"/>
        <end position="93"/>
    </location>
</feature>
<dbReference type="GO" id="GO:0045109">
    <property type="term" value="P:intermediate filament organization"/>
    <property type="evidence" value="ECO:0007669"/>
    <property type="project" value="TreeGrafter"/>
</dbReference>
<dbReference type="GO" id="GO:0005615">
    <property type="term" value="C:extracellular space"/>
    <property type="evidence" value="ECO:0007669"/>
    <property type="project" value="TreeGrafter"/>
</dbReference>
<dbReference type="Gene3D" id="1.20.5.500">
    <property type="entry name" value="Single helix bin"/>
    <property type="match status" value="1"/>
</dbReference>
<feature type="compositionally biased region" description="Polar residues" evidence="6">
    <location>
        <begin position="50"/>
        <end position="65"/>
    </location>
</feature>
<feature type="coiled-coil region" evidence="5">
    <location>
        <begin position="335"/>
        <end position="415"/>
    </location>
</feature>
<dbReference type="GO" id="GO:0031424">
    <property type="term" value="P:keratinization"/>
    <property type="evidence" value="ECO:0007669"/>
    <property type="project" value="TreeGrafter"/>
</dbReference>
<evidence type="ECO:0000256" key="6">
    <source>
        <dbReference type="SAM" id="MobiDB-lite"/>
    </source>
</evidence>
<dbReference type="SMART" id="SM01391">
    <property type="entry name" value="Filament"/>
    <property type="match status" value="1"/>
</dbReference>
<dbReference type="InterPro" id="IPR018039">
    <property type="entry name" value="IF_conserved"/>
</dbReference>
<dbReference type="PROSITE" id="PS00226">
    <property type="entry name" value="IF_ROD_1"/>
    <property type="match status" value="1"/>
</dbReference>
<keyword evidence="2 5" id="KW-0175">Coiled coil</keyword>
<proteinExistence type="inferred from homology"/>
<dbReference type="FunFam" id="1.20.5.170:FF:000004">
    <property type="entry name" value="Keratin, type II cytoskeletal 5"/>
    <property type="match status" value="1"/>
</dbReference>
<dbReference type="Pfam" id="PF00038">
    <property type="entry name" value="Filament"/>
    <property type="match status" value="1"/>
</dbReference>
<dbReference type="GO" id="GO:0030280">
    <property type="term" value="F:structural constituent of skin epidermis"/>
    <property type="evidence" value="ECO:0007669"/>
    <property type="project" value="TreeGrafter"/>
</dbReference>
<dbReference type="PANTHER" id="PTHR45616:SF69">
    <property type="entry name" value="IF ROD DOMAIN-CONTAINING PROTEIN-RELATED"/>
    <property type="match status" value="1"/>
</dbReference>
<evidence type="ECO:0000259" key="7">
    <source>
        <dbReference type="PROSITE" id="PS51842"/>
    </source>
</evidence>
<dbReference type="PANTHER" id="PTHR45616">
    <property type="entry name" value="GATA-TYPE DOMAIN-CONTAINING PROTEIN"/>
    <property type="match status" value="1"/>
</dbReference>
<dbReference type="Gene3D" id="1.20.5.170">
    <property type="match status" value="1"/>
</dbReference>
<evidence type="ECO:0000313" key="8">
    <source>
        <dbReference type="Ensembl" id="ENSCPGP00000026087.1"/>
    </source>
</evidence>